<evidence type="ECO:0000259" key="7">
    <source>
        <dbReference type="Pfam" id="PF13193"/>
    </source>
</evidence>
<dbReference type="GO" id="GO:0006631">
    <property type="term" value="P:fatty acid metabolic process"/>
    <property type="evidence" value="ECO:0007669"/>
    <property type="project" value="TreeGrafter"/>
</dbReference>
<dbReference type="GO" id="GO:0009234">
    <property type="term" value="P:menaquinone biosynthetic process"/>
    <property type="evidence" value="ECO:0007669"/>
    <property type="project" value="UniProtKB-KW"/>
</dbReference>
<feature type="domain" description="AMP-binding enzyme C-terminal" evidence="7">
    <location>
        <begin position="410"/>
        <end position="484"/>
    </location>
</feature>
<protein>
    <submittedName>
        <fullName evidence="8">O-succinylbenzoate--CoA ligase</fullName>
        <ecNumber evidence="8">6.2.1.26</ecNumber>
    </submittedName>
</protein>
<dbReference type="InterPro" id="IPR010192">
    <property type="entry name" value="MenE"/>
</dbReference>
<dbReference type="PROSITE" id="PS00455">
    <property type="entry name" value="AMP_BINDING"/>
    <property type="match status" value="1"/>
</dbReference>
<dbReference type="GeneID" id="12447402"/>
<keyword evidence="4" id="KW-0547">Nucleotide-binding</keyword>
<dbReference type="Pfam" id="PF00501">
    <property type="entry name" value="AMP-binding"/>
    <property type="match status" value="1"/>
</dbReference>
<dbReference type="HOGENOM" id="CLU_000022_59_0_2"/>
<dbReference type="EC" id="6.2.1.26" evidence="8"/>
<dbReference type="InterPro" id="IPR025110">
    <property type="entry name" value="AMP-bd_C"/>
</dbReference>
<dbReference type="RefSeq" id="WP_014556108.1">
    <property type="nucleotide sequence ID" value="NC_017459.1"/>
</dbReference>
<sequence>MRQWLSQRAETSPTACALIDAETGDNYTFATLDQAVERLAGRLITLGVSQSDRLGIVLSPRVESVLIFYAAARIGATAVPLGHRLTATEIETRLTHATVQTVICGRSTDKTVFEAATAIENDISIISMDKSTIDSVDSVENTIPAGVNTATWNSQRTQLLLFTSGTTGSPKAVKLTAGNILWSAVASAFRVGISPDEQWLVTLPLHHMGGIAPILRGPLYGMTIVLRGEFDAEQAVADLHQYDITAVSLVPTMLRRMLNSANKSSFPETLRTVLLGGAPAPTALINQCQDESIPVCPTYGLTETASQVATARPQTAFNNPDTVGTPLLWSDITIVDESGSPQPAGSPGEIVVDGPTVTPGYAGPETMTTGAYGFHTGDIGILDTNGRLTVVNRLDDRIVTGGENVDPGEVTTVLESHPAVAAAAVVGIPDSDWGERVVAAVTPVMTERAVSNDDLRSHARDYLAGFKIPKQIRVVDTLPRTISGTINRDAVHELFMTDAAVTPEDE</sequence>
<evidence type="ECO:0000256" key="4">
    <source>
        <dbReference type="ARBA" id="ARBA00022741"/>
    </source>
</evidence>
<dbReference type="InterPro" id="IPR020845">
    <property type="entry name" value="AMP-binding_CS"/>
</dbReference>
<dbReference type="Pfam" id="PF13193">
    <property type="entry name" value="AMP-binding_C"/>
    <property type="match status" value="1"/>
</dbReference>
<feature type="domain" description="AMP-dependent synthetase/ligase" evidence="6">
    <location>
        <begin position="6"/>
        <end position="361"/>
    </location>
</feature>
<dbReference type="GO" id="GO:0031956">
    <property type="term" value="F:medium-chain fatty acid-CoA ligase activity"/>
    <property type="evidence" value="ECO:0007669"/>
    <property type="project" value="TreeGrafter"/>
</dbReference>
<dbReference type="InterPro" id="IPR000873">
    <property type="entry name" value="AMP-dep_synth/lig_dom"/>
</dbReference>
<organism evidence="8 9">
    <name type="scientific">Haloquadratum walsbyi (strain DSM 16854 / JCM 12705 / C23)</name>
    <dbReference type="NCBI Taxonomy" id="768065"/>
    <lineage>
        <taxon>Archaea</taxon>
        <taxon>Methanobacteriati</taxon>
        <taxon>Methanobacteriota</taxon>
        <taxon>Stenosarchaea group</taxon>
        <taxon>Halobacteria</taxon>
        <taxon>Halobacteriales</taxon>
        <taxon>Haloferacaceae</taxon>
        <taxon>Haloquadratum</taxon>
    </lineage>
</organism>
<dbReference type="KEGG" id="hwc:Hqrw_2665"/>
<gene>
    <name evidence="8" type="primary">menE</name>
    <name evidence="8" type="ordered locus">Hqrw_2665</name>
</gene>
<name>G0LL58_HALWC</name>
<evidence type="ECO:0000256" key="5">
    <source>
        <dbReference type="ARBA" id="ARBA00022840"/>
    </source>
</evidence>
<keyword evidence="3 8" id="KW-0436">Ligase</keyword>
<dbReference type="Proteomes" id="UP000007954">
    <property type="component" value="Chromosome"/>
</dbReference>
<dbReference type="Gene3D" id="3.40.50.12780">
    <property type="entry name" value="N-terminal domain of ligase-like"/>
    <property type="match status" value="1"/>
</dbReference>
<comment type="similarity">
    <text evidence="1">Belongs to the ATP-dependent AMP-binding enzyme family.</text>
</comment>
<reference evidence="8 9" key="1">
    <citation type="journal article" date="2011" name="PLoS ONE">
        <title>Haloquadratum walsbyi: limited diversity in a global pond.</title>
        <authorList>
            <person name="Dyall-Smith M."/>
            <person name="Pfeiffer F."/>
            <person name="Klee K."/>
            <person name="Palm P."/>
            <person name="Gross K."/>
            <person name="Schuster S.C."/>
            <person name="Rampp M."/>
            <person name="Oesterhelt D."/>
        </authorList>
    </citation>
    <scope>NUCLEOTIDE SEQUENCE [LARGE SCALE GENOMIC DNA]</scope>
    <source>
        <strain evidence="9">DSM 16854 / JCM 12705 / C23</strain>
    </source>
</reference>
<accession>G0LL58</accession>
<dbReference type="NCBIfam" id="TIGR01923">
    <property type="entry name" value="menE"/>
    <property type="match status" value="1"/>
</dbReference>
<dbReference type="AlphaFoldDB" id="G0LL58"/>
<dbReference type="GO" id="GO:0008756">
    <property type="term" value="F:o-succinylbenzoate-CoA ligase activity"/>
    <property type="evidence" value="ECO:0007669"/>
    <property type="project" value="UniProtKB-EC"/>
</dbReference>
<dbReference type="InterPro" id="IPR045851">
    <property type="entry name" value="AMP-bd_C_sf"/>
</dbReference>
<dbReference type="Gene3D" id="3.30.300.30">
    <property type="match status" value="1"/>
</dbReference>
<keyword evidence="5" id="KW-0067">ATP-binding</keyword>
<evidence type="ECO:0000313" key="9">
    <source>
        <dbReference type="Proteomes" id="UP000007954"/>
    </source>
</evidence>
<evidence type="ECO:0000256" key="1">
    <source>
        <dbReference type="ARBA" id="ARBA00006432"/>
    </source>
</evidence>
<evidence type="ECO:0000259" key="6">
    <source>
        <dbReference type="Pfam" id="PF00501"/>
    </source>
</evidence>
<dbReference type="OrthoDB" id="35688at2157"/>
<proteinExistence type="inferred from homology"/>
<dbReference type="GO" id="GO:0005524">
    <property type="term" value="F:ATP binding"/>
    <property type="evidence" value="ECO:0007669"/>
    <property type="project" value="UniProtKB-KW"/>
</dbReference>
<dbReference type="PANTHER" id="PTHR43201:SF5">
    <property type="entry name" value="MEDIUM-CHAIN ACYL-COA LIGASE ACSF2, MITOCHONDRIAL"/>
    <property type="match status" value="1"/>
</dbReference>
<evidence type="ECO:0000256" key="3">
    <source>
        <dbReference type="ARBA" id="ARBA00022598"/>
    </source>
</evidence>
<keyword evidence="2" id="KW-0474">Menaquinone biosynthesis</keyword>
<evidence type="ECO:0000313" key="8">
    <source>
        <dbReference type="EMBL" id="CCC40498.1"/>
    </source>
</evidence>
<dbReference type="SUPFAM" id="SSF56801">
    <property type="entry name" value="Acetyl-CoA synthetase-like"/>
    <property type="match status" value="1"/>
</dbReference>
<evidence type="ECO:0000256" key="2">
    <source>
        <dbReference type="ARBA" id="ARBA00022428"/>
    </source>
</evidence>
<dbReference type="PANTHER" id="PTHR43201">
    <property type="entry name" value="ACYL-COA SYNTHETASE"/>
    <property type="match status" value="1"/>
</dbReference>
<dbReference type="InterPro" id="IPR042099">
    <property type="entry name" value="ANL_N_sf"/>
</dbReference>
<dbReference type="EMBL" id="FR746099">
    <property type="protein sequence ID" value="CCC40498.1"/>
    <property type="molecule type" value="Genomic_DNA"/>
</dbReference>